<keyword evidence="2" id="KW-1185">Reference proteome</keyword>
<proteinExistence type="predicted"/>
<name>A0A4C1WCC2_EUMVA</name>
<accession>A0A4C1WCC2</accession>
<protein>
    <submittedName>
        <fullName evidence="1">Uncharacterized protein</fullName>
    </submittedName>
</protein>
<sequence>MRDPIRARRGFSAPPAREISILFIPDWVHLQGLSAVNLGCTPTLTILEVISGRRSDFRLLRLGVTYENVTLGTCDESPNERKARRMPRLSHSTMIEKLTGTRKALAVGQTTPPAPATEIRLRDFNRPGRAGAGAAPVL</sequence>
<reference evidence="1 2" key="1">
    <citation type="journal article" date="2019" name="Commun. Biol.">
        <title>The bagworm genome reveals a unique fibroin gene that provides high tensile strength.</title>
        <authorList>
            <person name="Kono N."/>
            <person name="Nakamura H."/>
            <person name="Ohtoshi R."/>
            <person name="Tomita M."/>
            <person name="Numata K."/>
            <person name="Arakawa K."/>
        </authorList>
    </citation>
    <scope>NUCLEOTIDE SEQUENCE [LARGE SCALE GENOMIC DNA]</scope>
</reference>
<gene>
    <name evidence="1" type="ORF">EVAR_38523_1</name>
</gene>
<comment type="caution">
    <text evidence="1">The sequence shown here is derived from an EMBL/GenBank/DDBJ whole genome shotgun (WGS) entry which is preliminary data.</text>
</comment>
<dbReference type="EMBL" id="BGZK01000526">
    <property type="protein sequence ID" value="GBP48550.1"/>
    <property type="molecule type" value="Genomic_DNA"/>
</dbReference>
<evidence type="ECO:0000313" key="1">
    <source>
        <dbReference type="EMBL" id="GBP48550.1"/>
    </source>
</evidence>
<dbReference type="AlphaFoldDB" id="A0A4C1WCC2"/>
<organism evidence="1 2">
    <name type="scientific">Eumeta variegata</name>
    <name type="common">Bagworm moth</name>
    <name type="synonym">Eumeta japonica</name>
    <dbReference type="NCBI Taxonomy" id="151549"/>
    <lineage>
        <taxon>Eukaryota</taxon>
        <taxon>Metazoa</taxon>
        <taxon>Ecdysozoa</taxon>
        <taxon>Arthropoda</taxon>
        <taxon>Hexapoda</taxon>
        <taxon>Insecta</taxon>
        <taxon>Pterygota</taxon>
        <taxon>Neoptera</taxon>
        <taxon>Endopterygota</taxon>
        <taxon>Lepidoptera</taxon>
        <taxon>Glossata</taxon>
        <taxon>Ditrysia</taxon>
        <taxon>Tineoidea</taxon>
        <taxon>Psychidae</taxon>
        <taxon>Oiketicinae</taxon>
        <taxon>Eumeta</taxon>
    </lineage>
</organism>
<dbReference type="Proteomes" id="UP000299102">
    <property type="component" value="Unassembled WGS sequence"/>
</dbReference>
<evidence type="ECO:0000313" key="2">
    <source>
        <dbReference type="Proteomes" id="UP000299102"/>
    </source>
</evidence>